<keyword evidence="3" id="KW-1185">Reference proteome</keyword>
<feature type="chain" id="PRO_5026086373" evidence="1">
    <location>
        <begin position="17"/>
        <end position="239"/>
    </location>
</feature>
<dbReference type="PANTHER" id="PTHR38049">
    <property type="entry name" value="RICIN B LECTIN DOMAIN-CONTAINING PROTEIN"/>
    <property type="match status" value="1"/>
</dbReference>
<sequence>MAVVGLGFFYLSAIVGIPTVTGVGQGVSHQQKQNEEAANDFRMVKFHIDVFCEAKSTKRRDVHGTMVVVKDGKLWLVPKDKETNMPIAGAGHPFTGFFITYPDDNRDAERGLVSTISEDPPMLNWIYVDKDTLEVKHGNRTGSIEHIVGEWDWTEDMAGIMLEDWEGFVAVEEEEGIWALYFDKHDNGLDNGKKVGGKPVLQCSLERRVFSDEQQKAENEMAQKKLEVKKTGDLTTTWG</sequence>
<dbReference type="Proteomes" id="UP000800041">
    <property type="component" value="Unassembled WGS sequence"/>
</dbReference>
<organism evidence="2 3">
    <name type="scientific">Aulographum hederae CBS 113979</name>
    <dbReference type="NCBI Taxonomy" id="1176131"/>
    <lineage>
        <taxon>Eukaryota</taxon>
        <taxon>Fungi</taxon>
        <taxon>Dikarya</taxon>
        <taxon>Ascomycota</taxon>
        <taxon>Pezizomycotina</taxon>
        <taxon>Dothideomycetes</taxon>
        <taxon>Pleosporomycetidae</taxon>
        <taxon>Aulographales</taxon>
        <taxon>Aulographaceae</taxon>
    </lineage>
</organism>
<dbReference type="OrthoDB" id="3928002at2759"/>
<dbReference type="AlphaFoldDB" id="A0A6G1H128"/>
<accession>A0A6G1H128</accession>
<feature type="signal peptide" evidence="1">
    <location>
        <begin position="1"/>
        <end position="16"/>
    </location>
</feature>
<dbReference type="EMBL" id="ML977155">
    <property type="protein sequence ID" value="KAF1986762.1"/>
    <property type="molecule type" value="Genomic_DNA"/>
</dbReference>
<keyword evidence="1" id="KW-0732">Signal</keyword>
<gene>
    <name evidence="2" type="ORF">K402DRAFT_331901</name>
</gene>
<evidence type="ECO:0000313" key="2">
    <source>
        <dbReference type="EMBL" id="KAF1986762.1"/>
    </source>
</evidence>
<proteinExistence type="predicted"/>
<protein>
    <submittedName>
        <fullName evidence="2">Uncharacterized protein</fullName>
    </submittedName>
</protein>
<evidence type="ECO:0000256" key="1">
    <source>
        <dbReference type="SAM" id="SignalP"/>
    </source>
</evidence>
<dbReference type="PANTHER" id="PTHR38049:SF1">
    <property type="entry name" value="PROTEIN KINASE DOMAIN-CONTAINING PROTEIN"/>
    <property type="match status" value="1"/>
</dbReference>
<evidence type="ECO:0000313" key="3">
    <source>
        <dbReference type="Proteomes" id="UP000800041"/>
    </source>
</evidence>
<name>A0A6G1H128_9PEZI</name>
<reference evidence="2" key="1">
    <citation type="journal article" date="2020" name="Stud. Mycol.">
        <title>101 Dothideomycetes genomes: a test case for predicting lifestyles and emergence of pathogens.</title>
        <authorList>
            <person name="Haridas S."/>
            <person name="Albert R."/>
            <person name="Binder M."/>
            <person name="Bloem J."/>
            <person name="Labutti K."/>
            <person name="Salamov A."/>
            <person name="Andreopoulos B."/>
            <person name="Baker S."/>
            <person name="Barry K."/>
            <person name="Bills G."/>
            <person name="Bluhm B."/>
            <person name="Cannon C."/>
            <person name="Castanera R."/>
            <person name="Culley D."/>
            <person name="Daum C."/>
            <person name="Ezra D."/>
            <person name="Gonzalez J."/>
            <person name="Henrissat B."/>
            <person name="Kuo A."/>
            <person name="Liang C."/>
            <person name="Lipzen A."/>
            <person name="Lutzoni F."/>
            <person name="Magnuson J."/>
            <person name="Mondo S."/>
            <person name="Nolan M."/>
            <person name="Ohm R."/>
            <person name="Pangilinan J."/>
            <person name="Park H.-J."/>
            <person name="Ramirez L."/>
            <person name="Alfaro M."/>
            <person name="Sun H."/>
            <person name="Tritt A."/>
            <person name="Yoshinaga Y."/>
            <person name="Zwiers L.-H."/>
            <person name="Turgeon B."/>
            <person name="Goodwin S."/>
            <person name="Spatafora J."/>
            <person name="Crous P."/>
            <person name="Grigoriev I."/>
        </authorList>
    </citation>
    <scope>NUCLEOTIDE SEQUENCE</scope>
    <source>
        <strain evidence="2">CBS 113979</strain>
    </source>
</reference>